<feature type="transmembrane region" description="Helical" evidence="1">
    <location>
        <begin position="6"/>
        <end position="25"/>
    </location>
</feature>
<reference evidence="2" key="1">
    <citation type="submission" date="2014-11" db="EMBL/GenBank/DDBJ databases">
        <authorList>
            <person name="Amaro Gonzalez C."/>
        </authorList>
    </citation>
    <scope>NUCLEOTIDE SEQUENCE</scope>
</reference>
<organism evidence="2">
    <name type="scientific">Anguilla anguilla</name>
    <name type="common">European freshwater eel</name>
    <name type="synonym">Muraena anguilla</name>
    <dbReference type="NCBI Taxonomy" id="7936"/>
    <lineage>
        <taxon>Eukaryota</taxon>
        <taxon>Metazoa</taxon>
        <taxon>Chordata</taxon>
        <taxon>Craniata</taxon>
        <taxon>Vertebrata</taxon>
        <taxon>Euteleostomi</taxon>
        <taxon>Actinopterygii</taxon>
        <taxon>Neopterygii</taxon>
        <taxon>Teleostei</taxon>
        <taxon>Anguilliformes</taxon>
        <taxon>Anguillidae</taxon>
        <taxon>Anguilla</taxon>
    </lineage>
</organism>
<dbReference type="AlphaFoldDB" id="A0A0E9S1V2"/>
<accession>A0A0E9S1V2</accession>
<keyword evidence="1" id="KW-0812">Transmembrane</keyword>
<sequence>MKMSILPVWSSLVYTVHYLFLGYSAQLTDERKHHV</sequence>
<reference evidence="2" key="2">
    <citation type="journal article" date="2015" name="Fish Shellfish Immunol.">
        <title>Early steps in the European eel (Anguilla anguilla)-Vibrio vulnificus interaction in the gills: Role of the RtxA13 toxin.</title>
        <authorList>
            <person name="Callol A."/>
            <person name="Pajuelo D."/>
            <person name="Ebbesson L."/>
            <person name="Teles M."/>
            <person name="MacKenzie S."/>
            <person name="Amaro C."/>
        </authorList>
    </citation>
    <scope>NUCLEOTIDE SEQUENCE</scope>
</reference>
<keyword evidence="1" id="KW-0472">Membrane</keyword>
<name>A0A0E9S1V2_ANGAN</name>
<evidence type="ECO:0000256" key="1">
    <source>
        <dbReference type="SAM" id="Phobius"/>
    </source>
</evidence>
<proteinExistence type="predicted"/>
<protein>
    <submittedName>
        <fullName evidence="2">Uncharacterized protein</fullName>
    </submittedName>
</protein>
<evidence type="ECO:0000313" key="2">
    <source>
        <dbReference type="EMBL" id="JAH35192.1"/>
    </source>
</evidence>
<keyword evidence="1" id="KW-1133">Transmembrane helix</keyword>
<dbReference type="EMBL" id="GBXM01073385">
    <property type="protein sequence ID" value="JAH35192.1"/>
    <property type="molecule type" value="Transcribed_RNA"/>
</dbReference>